<protein>
    <submittedName>
        <fullName evidence="2">Ankyrin repeat protein</fullName>
    </submittedName>
</protein>
<name>V6THN8_GIAIN</name>
<dbReference type="Pfam" id="PF00023">
    <property type="entry name" value="Ank"/>
    <property type="match status" value="2"/>
</dbReference>
<dbReference type="SUPFAM" id="SSF48403">
    <property type="entry name" value="Ankyrin repeat"/>
    <property type="match status" value="2"/>
</dbReference>
<dbReference type="VEuPathDB" id="GiardiaDB:QR46_1932"/>
<gene>
    <name evidence="2" type="ORF">DHA2_152892</name>
</gene>
<dbReference type="PANTHER" id="PTHR24120">
    <property type="entry name" value="GH07239P"/>
    <property type="match status" value="1"/>
</dbReference>
<dbReference type="PROSITE" id="PS50297">
    <property type="entry name" value="ANK_REP_REGION"/>
    <property type="match status" value="1"/>
</dbReference>
<dbReference type="AlphaFoldDB" id="V6THN8"/>
<comment type="caution">
    <text evidence="2">The sequence shown here is derived from an EMBL/GenBank/DDBJ whole genome shotgun (WGS) entry which is preliminary data.</text>
</comment>
<dbReference type="Proteomes" id="UP000018320">
    <property type="component" value="Unassembled WGS sequence"/>
</dbReference>
<sequence>VAAIDQQLLHTMDFGDDLAGMNLDFMFDLGSPASSPVTKSNNTGSMVSLFSNFSNCSMSPRSNIQCYTEETQSVQNLHTTSHPATNTLLRPIFFDSIVQDSYYCESTGSDGAGASSIVLDSTAEPSSVAISACTLSPGTTQPALHQRNLTKARERGDTRLIHAAYAGDASTVSSLMHLVQLKNTHGMTALMAAAYSDCDQCVSILLPFENRLQANNGMTALMCAAAKGSIKSVSMLIDTELRIQDKNGRSALMYAAQKGNYECVKMLLGEATLTDRAGNTALIMATMMGYMHCARCLLKHEAGFRLPSGLTALMIAAHKKDAAIASLLLSECRLRDNKGKTALMYGAEAGADGCVEILMTHESGVQDCKGNTALMYGARAGHFGCVELLASLESQCINSAGYTALMMAACGDFSDCVDALVDLEGGMTDKDGRTALMLAVSSEAVTSAKLLLSEARMIDKAGNFALIYAVHKNNEALIRLLSEREVRMQTPKGYTALMIAASMPCKEITEHLLDEIGLITKDGYCALYYAIDAGNSCAINLLLPYEASLLGITSDMRYALCGDVVSLALSHTRGIPYRDKFGRTALVYAILGNHLKCAELLTGDSDIADVNGWTPLMYAAKRGYTQYIDLLRGSNCSAINKNGHTLLDIAKKAGHAAFLHAATHILS</sequence>
<dbReference type="VEuPathDB" id="GiardiaDB:GL50803_0061549"/>
<dbReference type="InterPro" id="IPR002110">
    <property type="entry name" value="Ankyrin_rpt"/>
</dbReference>
<dbReference type="PROSITE" id="PS50088">
    <property type="entry name" value="ANK_REPEAT"/>
    <property type="match status" value="1"/>
</dbReference>
<reference evidence="2 3" key="2">
    <citation type="journal article" date="2013" name="Genome Biol. Evol.">
        <title>Genome sequencing of Giardia lamblia genotypes A2 and B isolates (DH and GS) and comparative analysis with the genomes of genotypes A1 and E (WB and Pig).</title>
        <authorList>
            <person name="Adam R.D."/>
            <person name="Dahlstrom E.W."/>
            <person name="Martens C.A."/>
            <person name="Bruno D.P."/>
            <person name="Barbian K.D."/>
            <person name="Ricklefs S.M."/>
            <person name="Hernandez M.M."/>
            <person name="Narla N.P."/>
            <person name="Patel R.B."/>
            <person name="Porcella S.F."/>
            <person name="Nash T.E."/>
        </authorList>
    </citation>
    <scope>NUCLEOTIDE SEQUENCE [LARGE SCALE GENOMIC DNA]</scope>
    <source>
        <strain evidence="2 3">DH</strain>
    </source>
</reference>
<organism evidence="2 3">
    <name type="scientific">Giardia intestinalis</name>
    <name type="common">Giardia lamblia</name>
    <dbReference type="NCBI Taxonomy" id="5741"/>
    <lineage>
        <taxon>Eukaryota</taxon>
        <taxon>Metamonada</taxon>
        <taxon>Diplomonadida</taxon>
        <taxon>Hexamitidae</taxon>
        <taxon>Giardiinae</taxon>
        <taxon>Giardia</taxon>
    </lineage>
</organism>
<keyword evidence="1" id="KW-0040">ANK repeat</keyword>
<dbReference type="SMART" id="SM00248">
    <property type="entry name" value="ANK"/>
    <property type="match status" value="15"/>
</dbReference>
<evidence type="ECO:0000313" key="3">
    <source>
        <dbReference type="Proteomes" id="UP000018320"/>
    </source>
</evidence>
<reference evidence="3" key="1">
    <citation type="submission" date="2012-02" db="EMBL/GenBank/DDBJ databases">
        <title>Genome sequencing of Giardia lamblia Genotypes A2 and B isolates (DH and GS) and comparative analysis with the genomes of Genotypes A1 and E (WB and Pig).</title>
        <authorList>
            <person name="Adam R."/>
            <person name="Dahlstrom E."/>
            <person name="Martens C."/>
            <person name="Bruno D."/>
            <person name="Barbian K."/>
            <person name="Porcella S.F."/>
            <person name="Nash T."/>
        </authorList>
    </citation>
    <scope>NUCLEOTIDE SEQUENCE</scope>
    <source>
        <strain evidence="3">DH</strain>
    </source>
</reference>
<proteinExistence type="predicted"/>
<dbReference type="Pfam" id="PF12796">
    <property type="entry name" value="Ank_2"/>
    <property type="match status" value="4"/>
</dbReference>
<evidence type="ECO:0000256" key="1">
    <source>
        <dbReference type="PROSITE-ProRule" id="PRU00023"/>
    </source>
</evidence>
<dbReference type="VEuPathDB" id="GiardiaDB:GL50581_2865"/>
<feature type="non-terminal residue" evidence="2">
    <location>
        <position position="1"/>
    </location>
</feature>
<feature type="repeat" description="ANK" evidence="1">
    <location>
        <begin position="247"/>
        <end position="268"/>
    </location>
</feature>
<evidence type="ECO:0000313" key="2">
    <source>
        <dbReference type="EMBL" id="ESU38503.1"/>
    </source>
</evidence>
<dbReference type="PANTHER" id="PTHR24120:SF4">
    <property type="entry name" value="GH07239P"/>
    <property type="match status" value="1"/>
</dbReference>
<dbReference type="EMBL" id="AHGT01000012">
    <property type="protein sequence ID" value="ESU38503.1"/>
    <property type="molecule type" value="Genomic_DNA"/>
</dbReference>
<dbReference type="Gene3D" id="1.25.40.20">
    <property type="entry name" value="Ankyrin repeat-containing domain"/>
    <property type="match status" value="5"/>
</dbReference>
<accession>V6THN8</accession>
<dbReference type="VEuPathDB" id="GiardiaDB:DHA2_152892"/>
<dbReference type="InterPro" id="IPR036770">
    <property type="entry name" value="Ankyrin_rpt-contain_sf"/>
</dbReference>